<dbReference type="KEGG" id="scib:HUG20_17970"/>
<evidence type="ECO:0000313" key="2">
    <source>
        <dbReference type="EMBL" id="QQK81615.1"/>
    </source>
</evidence>
<dbReference type="RefSeq" id="WP_200086104.1">
    <property type="nucleotide sequence ID" value="NZ_CP054706.1"/>
</dbReference>
<dbReference type="AlphaFoldDB" id="A0A7T6ZDN8"/>
<keyword evidence="1" id="KW-0812">Transmembrane</keyword>
<feature type="transmembrane region" description="Helical" evidence="1">
    <location>
        <begin position="68"/>
        <end position="85"/>
    </location>
</feature>
<keyword evidence="1" id="KW-1133">Transmembrane helix</keyword>
<protein>
    <submittedName>
        <fullName evidence="2">Uncharacterized protein</fullName>
    </submittedName>
</protein>
<accession>A0A7T6ZDN8</accession>
<name>A0A7T6ZDN8_9BACI</name>
<organism evidence="2 3">
    <name type="scientific">Salicibibacter cibi</name>
    <dbReference type="NCBI Taxonomy" id="2743001"/>
    <lineage>
        <taxon>Bacteria</taxon>
        <taxon>Bacillati</taxon>
        <taxon>Bacillota</taxon>
        <taxon>Bacilli</taxon>
        <taxon>Bacillales</taxon>
        <taxon>Bacillaceae</taxon>
        <taxon>Salicibibacter</taxon>
    </lineage>
</organism>
<feature type="transmembrane region" description="Helical" evidence="1">
    <location>
        <begin position="28"/>
        <end position="48"/>
    </location>
</feature>
<keyword evidence="3" id="KW-1185">Reference proteome</keyword>
<dbReference type="InterPro" id="IPR048147">
    <property type="entry name" value="CBO0543-like"/>
</dbReference>
<reference evidence="2 3" key="1">
    <citation type="submission" date="2020-06" db="EMBL/GenBank/DDBJ databases">
        <title>Genomic analysis of Salicibibacter sp. NKC21-4.</title>
        <authorList>
            <person name="Oh Y.J."/>
        </authorList>
    </citation>
    <scope>NUCLEOTIDE SEQUENCE [LARGE SCALE GENOMIC DNA]</scope>
    <source>
        <strain evidence="2 3">NKC21-4</strain>
    </source>
</reference>
<sequence>MERLVLRLLLVIGLACFPFTFQKNRVKEWGIVFFATGWVVTFLAQIVVKGKRLNYPIRPLPKYFDTNVLYEHLILPLFCVWFNQFTYHAKWWSIIGQAVLYSSIHTLIEYFVDKKTGLVKWRKWKWYHNVASLSMVFIGSSGVLTLFKCLSARYDD</sequence>
<dbReference type="Proteomes" id="UP000595349">
    <property type="component" value="Chromosome"/>
</dbReference>
<proteinExistence type="predicted"/>
<evidence type="ECO:0000256" key="1">
    <source>
        <dbReference type="SAM" id="Phobius"/>
    </source>
</evidence>
<dbReference type="NCBIfam" id="NF041644">
    <property type="entry name" value="CBO0543_fam"/>
    <property type="match status" value="1"/>
</dbReference>
<keyword evidence="1" id="KW-0472">Membrane</keyword>
<feature type="transmembrane region" description="Helical" evidence="1">
    <location>
        <begin position="124"/>
        <end position="147"/>
    </location>
</feature>
<gene>
    <name evidence="2" type="ORF">HUG20_17970</name>
</gene>
<dbReference type="EMBL" id="CP054706">
    <property type="protein sequence ID" value="QQK81615.1"/>
    <property type="molecule type" value="Genomic_DNA"/>
</dbReference>
<evidence type="ECO:0000313" key="3">
    <source>
        <dbReference type="Proteomes" id="UP000595349"/>
    </source>
</evidence>